<dbReference type="Gene3D" id="3.30.2310.20">
    <property type="entry name" value="RelE-like"/>
    <property type="match status" value="1"/>
</dbReference>
<gene>
    <name evidence="3" type="primary">relG_1</name>
    <name evidence="3" type="ORF">WBAD_0487</name>
</gene>
<dbReference type="SUPFAM" id="SSF143011">
    <property type="entry name" value="RelE-like"/>
    <property type="match status" value="1"/>
</dbReference>
<dbReference type="EMBL" id="OUNE01000086">
    <property type="protein sequence ID" value="SPP33017.1"/>
    <property type="molecule type" value="Genomic_DNA"/>
</dbReference>
<keyword evidence="3" id="KW-0378">Hydrolase</keyword>
<dbReference type="Pfam" id="PF05016">
    <property type="entry name" value="ParE_toxin"/>
    <property type="match status" value="1"/>
</dbReference>
<dbReference type="EC" id="3.1.-.-" evidence="3"/>
<dbReference type="PANTHER" id="PTHR35601">
    <property type="entry name" value="TOXIN RELE"/>
    <property type="match status" value="1"/>
</dbReference>
<protein>
    <submittedName>
        <fullName evidence="3">Toxin RelG</fullName>
        <ecNumber evidence="3">3.1.-.-</ecNumber>
    </submittedName>
</protein>
<accession>A0A3B0IVD7</accession>
<dbReference type="PANTHER" id="PTHR35601:SF1">
    <property type="entry name" value="TOXIN RELE"/>
    <property type="match status" value="1"/>
</dbReference>
<evidence type="ECO:0000313" key="3">
    <source>
        <dbReference type="EMBL" id="SPP33017.1"/>
    </source>
</evidence>
<dbReference type="InterPro" id="IPR035093">
    <property type="entry name" value="RelE/ParE_toxin_dom_sf"/>
</dbReference>
<dbReference type="InterPro" id="IPR007712">
    <property type="entry name" value="RelE/ParE_toxin"/>
</dbReference>
<keyword evidence="2" id="KW-1277">Toxin-antitoxin system</keyword>
<evidence type="ECO:0000256" key="2">
    <source>
        <dbReference type="ARBA" id="ARBA00022649"/>
    </source>
</evidence>
<evidence type="ECO:0000256" key="1">
    <source>
        <dbReference type="ARBA" id="ARBA00006226"/>
    </source>
</evidence>
<dbReference type="AlphaFoldDB" id="A0A3B0IVD7"/>
<name>A0A3B0IVD7_9RICK</name>
<dbReference type="GO" id="GO:0016787">
    <property type="term" value="F:hydrolase activity"/>
    <property type="evidence" value="ECO:0007669"/>
    <property type="project" value="UniProtKB-KW"/>
</dbReference>
<proteinExistence type="inferred from homology"/>
<organism evidence="3">
    <name type="scientific">Wolbachia endosymbiont of Aleurodicus dispersus</name>
    <dbReference type="NCBI Taxonomy" id="1288877"/>
    <lineage>
        <taxon>Bacteria</taxon>
        <taxon>Pseudomonadati</taxon>
        <taxon>Pseudomonadota</taxon>
        <taxon>Alphaproteobacteria</taxon>
        <taxon>Rickettsiales</taxon>
        <taxon>Anaplasmataceae</taxon>
        <taxon>Wolbachieae</taxon>
        <taxon>Wolbachia</taxon>
    </lineage>
</organism>
<comment type="similarity">
    <text evidence="1">Belongs to the RelE toxin family.</text>
</comment>
<sequence length="88" mass="10309">MKYSIIYSEKVLEKDFLTLPPTIRSRIRKAIDERLTIDLINLGKPLSGRLVGSKRLRVGNYRVIYKIAKLEYTVTITEIGHRDTIYKR</sequence>
<reference evidence="3" key="1">
    <citation type="submission" date="2018-04" db="EMBL/GenBank/DDBJ databases">
        <authorList>
            <person name="Go L.Y."/>
            <person name="Mitchell J.A."/>
        </authorList>
    </citation>
    <scope>NUCLEOTIDE SEQUENCE</scope>
    <source>
        <strain evidence="3">WBAD</strain>
    </source>
</reference>